<name>A0A8W7P1G8_ANOCL</name>
<sequence>MLWGATSCGAKIEHLTTQISPMATANPTRPSDPLVSPCMCVRRDSSSITMNRVILVSFLCVCVLGYISSVDGVPARGKQPANRSSEESGEMEQSNSRERAMERKGPGKRQKGQSSKESGEMKMKRPRPPPRRRNKNRNKNRSTTTTTTTSTTTSSYIHYSGINYFSREYIHYSVIYDFRYEYINKLVFYNAFKHYPRTINDPYDYYVQHNHNGEFDYSYHIQLFFHYRPGPTVATDTS</sequence>
<feature type="compositionally biased region" description="Low complexity" evidence="1">
    <location>
        <begin position="141"/>
        <end position="152"/>
    </location>
</feature>
<dbReference type="AlphaFoldDB" id="A0A8W7P1G8"/>
<feature type="compositionally biased region" description="Basic and acidic residues" evidence="1">
    <location>
        <begin position="95"/>
        <end position="105"/>
    </location>
</feature>
<organism evidence="3">
    <name type="scientific">Anopheles coluzzii</name>
    <name type="common">African malaria mosquito</name>
    <dbReference type="NCBI Taxonomy" id="1518534"/>
    <lineage>
        <taxon>Eukaryota</taxon>
        <taxon>Metazoa</taxon>
        <taxon>Ecdysozoa</taxon>
        <taxon>Arthropoda</taxon>
        <taxon>Hexapoda</taxon>
        <taxon>Insecta</taxon>
        <taxon>Pterygota</taxon>
        <taxon>Neoptera</taxon>
        <taxon>Endopterygota</taxon>
        <taxon>Diptera</taxon>
        <taxon>Nematocera</taxon>
        <taxon>Culicoidea</taxon>
        <taxon>Culicidae</taxon>
        <taxon>Anophelinae</taxon>
        <taxon>Anopheles</taxon>
    </lineage>
</organism>
<reference evidence="3" key="1">
    <citation type="submission" date="2022-08" db="UniProtKB">
        <authorList>
            <consortium name="EnsemblMetazoa"/>
        </authorList>
    </citation>
    <scope>IDENTIFICATION</scope>
</reference>
<feature type="transmembrane region" description="Helical" evidence="2">
    <location>
        <begin position="49"/>
        <end position="67"/>
    </location>
</feature>
<dbReference type="EnsemblMetazoa" id="ACOM023121-RA">
    <property type="protein sequence ID" value="ACOM023121-PA.1"/>
    <property type="gene ID" value="ACOM023121"/>
</dbReference>
<keyword evidence="2" id="KW-0472">Membrane</keyword>
<accession>A0A8W7P1G8</accession>
<evidence type="ECO:0000256" key="1">
    <source>
        <dbReference type="SAM" id="MobiDB-lite"/>
    </source>
</evidence>
<dbReference type="Proteomes" id="UP000075882">
    <property type="component" value="Unassembled WGS sequence"/>
</dbReference>
<feature type="region of interest" description="Disordered" evidence="1">
    <location>
        <begin position="73"/>
        <end position="152"/>
    </location>
</feature>
<proteinExistence type="predicted"/>
<keyword evidence="2" id="KW-0812">Transmembrane</keyword>
<feature type="compositionally biased region" description="Basic residues" evidence="1">
    <location>
        <begin position="124"/>
        <end position="140"/>
    </location>
</feature>
<evidence type="ECO:0000313" key="3">
    <source>
        <dbReference type="EnsemblMetazoa" id="ACOM023121-PA.1"/>
    </source>
</evidence>
<evidence type="ECO:0000256" key="2">
    <source>
        <dbReference type="SAM" id="Phobius"/>
    </source>
</evidence>
<keyword evidence="2" id="KW-1133">Transmembrane helix</keyword>
<protein>
    <submittedName>
        <fullName evidence="3">Uncharacterized protein</fullName>
    </submittedName>
</protein>